<reference evidence="4 5" key="1">
    <citation type="journal article" date="2014" name="Gene">
        <title>A comparative genomic analysis of the alkalitolerant soil bacterium Bacillus lehensis G1.</title>
        <authorList>
            <person name="Noor Y.M."/>
            <person name="Samsulrizal N.H."/>
            <person name="Jema'on N.A."/>
            <person name="Low K.O."/>
            <person name="Ramli A.N."/>
            <person name="Alias N.I."/>
            <person name="Damis S.I."/>
            <person name="Fuzi S.F."/>
            <person name="Isa M.N."/>
            <person name="Murad A.M."/>
            <person name="Raih M.F."/>
            <person name="Bakar F.D."/>
            <person name="Najimudin N."/>
            <person name="Mahadi N.M."/>
            <person name="Illias R.M."/>
        </authorList>
    </citation>
    <scope>NUCLEOTIDE SEQUENCE [LARGE SCALE GENOMIC DNA]</scope>
    <source>
        <strain evidence="4 5">G1</strain>
    </source>
</reference>
<dbReference type="PATRIC" id="fig|1246626.3.peg.1829"/>
<evidence type="ECO:0000313" key="4">
    <source>
        <dbReference type="EMBL" id="AIC94412.1"/>
    </source>
</evidence>
<dbReference type="Gene3D" id="3.90.245.10">
    <property type="entry name" value="Ribonucleoside hydrolase-like"/>
    <property type="match status" value="1"/>
</dbReference>
<sequence>MKQKLLLDVDTGIDDALGILLAANDKDTELLGITTVNGNVSLQQATTNTLNVLALIEHSCPVVKGAETPLLRPPHFEKSVHGENGLGGALKDVEPSTLPSPGFAPDFMIEQARRYPGEVTFVMTGPLTNLALAVKKCPDLPQLLQKVVYMGGAAFTYGNITPASEYNMYVDPEAARIILQAGFPSLTQIGLDVTRQALLTNAHIDSLQTSNVKHFVKTSTAHYIKRYEQRNGVAACALHDPLAVAYAIRPDLCETQLLYTDIETSSRLCDGQTICDLQDRLQEKPNVHIALKVDVDAFISYFLTTIQHHLH</sequence>
<dbReference type="GO" id="GO:0005829">
    <property type="term" value="C:cytosol"/>
    <property type="evidence" value="ECO:0007669"/>
    <property type="project" value="TreeGrafter"/>
</dbReference>
<keyword evidence="1 4" id="KW-0378">Hydrolase</keyword>
<feature type="domain" description="Inosine/uridine-preferring nucleoside hydrolase" evidence="3">
    <location>
        <begin position="6"/>
        <end position="299"/>
    </location>
</feature>
<dbReference type="PANTHER" id="PTHR12304:SF4">
    <property type="entry name" value="URIDINE NUCLEOSIDASE"/>
    <property type="match status" value="1"/>
</dbReference>
<dbReference type="Proteomes" id="UP000027142">
    <property type="component" value="Chromosome"/>
</dbReference>
<evidence type="ECO:0000259" key="3">
    <source>
        <dbReference type="Pfam" id="PF01156"/>
    </source>
</evidence>
<dbReference type="STRING" id="1246626.BleG1_1834"/>
<evidence type="ECO:0000313" key="5">
    <source>
        <dbReference type="Proteomes" id="UP000027142"/>
    </source>
</evidence>
<dbReference type="KEGG" id="ble:BleG1_1834"/>
<organism evidence="4 5">
    <name type="scientific">Shouchella lehensis G1</name>
    <dbReference type="NCBI Taxonomy" id="1246626"/>
    <lineage>
        <taxon>Bacteria</taxon>
        <taxon>Bacillati</taxon>
        <taxon>Bacillota</taxon>
        <taxon>Bacilli</taxon>
        <taxon>Bacillales</taxon>
        <taxon>Bacillaceae</taxon>
        <taxon>Shouchella</taxon>
    </lineage>
</organism>
<dbReference type="InterPro" id="IPR023186">
    <property type="entry name" value="IUNH"/>
</dbReference>
<dbReference type="RefSeq" id="WP_038479761.1">
    <property type="nucleotide sequence ID" value="NZ_CP003923.1"/>
</dbReference>
<evidence type="ECO:0000256" key="2">
    <source>
        <dbReference type="ARBA" id="ARBA00023295"/>
    </source>
</evidence>
<dbReference type="HOGENOM" id="CLU_036838_11_0_9"/>
<dbReference type="PANTHER" id="PTHR12304">
    <property type="entry name" value="INOSINE-URIDINE PREFERRING NUCLEOSIDE HYDROLASE"/>
    <property type="match status" value="1"/>
</dbReference>
<dbReference type="SUPFAM" id="SSF53590">
    <property type="entry name" value="Nucleoside hydrolase"/>
    <property type="match status" value="1"/>
</dbReference>
<dbReference type="InterPro" id="IPR036452">
    <property type="entry name" value="Ribo_hydro-like"/>
</dbReference>
<accession>A0A060LW40</accession>
<dbReference type="EMBL" id="CP003923">
    <property type="protein sequence ID" value="AIC94412.1"/>
    <property type="molecule type" value="Genomic_DNA"/>
</dbReference>
<name>A0A060LW40_9BACI</name>
<dbReference type="GO" id="GO:0008477">
    <property type="term" value="F:purine nucleosidase activity"/>
    <property type="evidence" value="ECO:0007669"/>
    <property type="project" value="TreeGrafter"/>
</dbReference>
<protein>
    <submittedName>
        <fullName evidence="4">Inosine-uridine preferring nucleoside hydrolase</fullName>
    </submittedName>
</protein>
<evidence type="ECO:0000256" key="1">
    <source>
        <dbReference type="ARBA" id="ARBA00022801"/>
    </source>
</evidence>
<dbReference type="Pfam" id="PF01156">
    <property type="entry name" value="IU_nuc_hydro"/>
    <property type="match status" value="1"/>
</dbReference>
<keyword evidence="2" id="KW-0326">Glycosidase</keyword>
<gene>
    <name evidence="4" type="ORF">BleG1_1834</name>
</gene>
<dbReference type="eggNOG" id="COG1957">
    <property type="taxonomic scope" value="Bacteria"/>
</dbReference>
<keyword evidence="5" id="KW-1185">Reference proteome</keyword>
<dbReference type="InterPro" id="IPR001910">
    <property type="entry name" value="Inosine/uridine_hydrolase_dom"/>
</dbReference>
<dbReference type="CDD" id="cd02650">
    <property type="entry name" value="nuc_hydro_CaPnhB"/>
    <property type="match status" value="1"/>
</dbReference>
<dbReference type="AlphaFoldDB" id="A0A060LW40"/>
<dbReference type="OrthoDB" id="9797882at2"/>
<proteinExistence type="predicted"/>
<dbReference type="GO" id="GO:0006152">
    <property type="term" value="P:purine nucleoside catabolic process"/>
    <property type="evidence" value="ECO:0007669"/>
    <property type="project" value="TreeGrafter"/>
</dbReference>